<dbReference type="Gene3D" id="3.40.50.720">
    <property type="entry name" value="NAD(P)-binding Rossmann-like Domain"/>
    <property type="match status" value="1"/>
</dbReference>
<organism evidence="3 4">
    <name type="scientific">Aureispira anguillae</name>
    <dbReference type="NCBI Taxonomy" id="2864201"/>
    <lineage>
        <taxon>Bacteria</taxon>
        <taxon>Pseudomonadati</taxon>
        <taxon>Bacteroidota</taxon>
        <taxon>Saprospiria</taxon>
        <taxon>Saprospirales</taxon>
        <taxon>Saprospiraceae</taxon>
        <taxon>Aureispira</taxon>
    </lineage>
</organism>
<gene>
    <name evidence="3" type="ORF">AsAng_0003680</name>
</gene>
<evidence type="ECO:0000256" key="1">
    <source>
        <dbReference type="ARBA" id="ARBA00023002"/>
    </source>
</evidence>
<dbReference type="Pfam" id="PF01370">
    <property type="entry name" value="Epimerase"/>
    <property type="match status" value="1"/>
</dbReference>
<dbReference type="SUPFAM" id="SSF51735">
    <property type="entry name" value="NAD(P)-binding Rossmann-fold domains"/>
    <property type="match status" value="1"/>
</dbReference>
<feature type="domain" description="NAD-dependent epimerase/dehydratase" evidence="2">
    <location>
        <begin position="8"/>
        <end position="254"/>
    </location>
</feature>
<name>A0A915VKH3_9BACT</name>
<evidence type="ECO:0000313" key="4">
    <source>
        <dbReference type="Proteomes" id="UP001060919"/>
    </source>
</evidence>
<keyword evidence="4" id="KW-1185">Reference proteome</keyword>
<dbReference type="Proteomes" id="UP001060919">
    <property type="component" value="Chromosome"/>
</dbReference>
<dbReference type="PANTHER" id="PTHR10366:SF812">
    <property type="entry name" value="VPS9 DOMAIN-CONTAINING PROTEIN"/>
    <property type="match status" value="1"/>
</dbReference>
<dbReference type="KEGG" id="aup:AsAng_0003680"/>
<dbReference type="EMBL" id="AP026867">
    <property type="protein sequence ID" value="BDS09664.1"/>
    <property type="molecule type" value="Genomic_DNA"/>
</dbReference>
<proteinExistence type="predicted"/>
<dbReference type="PANTHER" id="PTHR10366">
    <property type="entry name" value="NAD DEPENDENT EPIMERASE/DEHYDRATASE"/>
    <property type="match status" value="1"/>
</dbReference>
<dbReference type="InterPro" id="IPR050425">
    <property type="entry name" value="NAD(P)_dehydrat-like"/>
</dbReference>
<accession>A0A915VKH3</accession>
<evidence type="ECO:0000313" key="3">
    <source>
        <dbReference type="EMBL" id="BDS09664.1"/>
    </source>
</evidence>
<dbReference type="FunFam" id="3.40.50.720:FF:000336">
    <property type="entry name" value="Aldehyde reductase"/>
    <property type="match status" value="1"/>
</dbReference>
<evidence type="ECO:0000259" key="2">
    <source>
        <dbReference type="Pfam" id="PF01370"/>
    </source>
</evidence>
<protein>
    <submittedName>
        <fullName evidence="3">Aldehyde reductase</fullName>
    </submittedName>
</protein>
<keyword evidence="1" id="KW-0560">Oxidoreductase</keyword>
<dbReference type="AlphaFoldDB" id="A0A915VKH3"/>
<dbReference type="GO" id="GO:0016616">
    <property type="term" value="F:oxidoreductase activity, acting on the CH-OH group of donors, NAD or NADP as acceptor"/>
    <property type="evidence" value="ECO:0007669"/>
    <property type="project" value="TreeGrafter"/>
</dbReference>
<sequence>MIDKNTPVLVTGGSGYIASWVVKKLLEQGYLVNATVRNKSKIEKVDHLLKLQTEFPQRLKLYEADLLKKGSFEKAMEGCELVIHMASPFKINVKDAQKELVDPALEGTRNILNQVNATPSVKRVVLTSSVVAIYGDAADAVLTKNGIFTEEYWNTSSSLKHQPYSYSKTLAEQEAWKLQKAQQRWDLVVINPSFVMGPSLSNRKDGESTDFMIQMLSGNFKTGVPNMTFGLVDVRDVAEAHILAGTKASASGRHITCNRSHTMLEIAKILKQEFGTKFKLPSSELPKFLLYIVGPLMGGLSWKFISGNVGFPLNFDNSYSQKDLGLTYRKIAETLKDHADQLIESGHVKLT</sequence>
<dbReference type="RefSeq" id="WP_264791032.1">
    <property type="nucleotide sequence ID" value="NZ_AP026867.1"/>
</dbReference>
<dbReference type="InterPro" id="IPR036291">
    <property type="entry name" value="NAD(P)-bd_dom_sf"/>
</dbReference>
<dbReference type="CDD" id="cd05227">
    <property type="entry name" value="AR_SDR_e"/>
    <property type="match status" value="1"/>
</dbReference>
<dbReference type="InterPro" id="IPR001509">
    <property type="entry name" value="Epimerase_deHydtase"/>
</dbReference>
<reference evidence="3" key="1">
    <citation type="submission" date="2022-09" db="EMBL/GenBank/DDBJ databases">
        <title>Aureispira anguillicida sp. nov., isolated from Leptocephalus of Japanese eel Anguilla japonica.</title>
        <authorList>
            <person name="Yuasa K."/>
            <person name="Mekata T."/>
            <person name="Ikunari K."/>
        </authorList>
    </citation>
    <scope>NUCLEOTIDE SEQUENCE</scope>
    <source>
        <strain evidence="3">EL160426</strain>
    </source>
</reference>